<dbReference type="AlphaFoldDB" id="A0A2M7EBA5"/>
<dbReference type="InterPro" id="IPR002847">
    <property type="entry name" value="F420-0_gamma-glut_ligase-dom"/>
</dbReference>
<dbReference type="Gene3D" id="3.30.1330.100">
    <property type="entry name" value="CofE-like"/>
    <property type="match status" value="1"/>
</dbReference>
<accession>A0A2M7EBA5</accession>
<dbReference type="Pfam" id="PF01996">
    <property type="entry name" value="F420_ligase"/>
    <property type="match status" value="1"/>
</dbReference>
<dbReference type="EMBL" id="PETJ01000057">
    <property type="protein sequence ID" value="PIV64954.1"/>
    <property type="molecule type" value="Genomic_DNA"/>
</dbReference>
<sequence length="251" mass="27896">MKVTAIKTCKITTKNKSLYKILDKYVPALKEGSVLVVTSKIIAICEGRLVKIGKIEKDTLIKKEADYFLPSEINPYHFSLAIKNNILAASAGIDESNGNGYHILWPKNPQKTANGIRRYLVKRFSLTQVGVIITDSKTTPQRWGVTGIAIAHSGFKALNDYRGKPDIFGRKFKATQVSVMDGLAATAVLVMGEGREQTPLAIVEDIPFVRFQQRDPTKKELQELKISLAEDLYAPLLTSVQWRKGEGGYNL</sequence>
<organism evidence="2 3">
    <name type="scientific">Candidatus Nealsonbacteria bacterium CG01_land_8_20_14_3_00_12</name>
    <dbReference type="NCBI Taxonomy" id="1974697"/>
    <lineage>
        <taxon>Bacteria</taxon>
        <taxon>Candidatus Nealsoniibacteriota</taxon>
    </lineage>
</organism>
<proteinExistence type="predicted"/>
<comment type="caution">
    <text evidence="2">The sequence shown here is derived from an EMBL/GenBank/DDBJ whole genome shotgun (WGS) entry which is preliminary data.</text>
</comment>
<dbReference type="GO" id="GO:0052618">
    <property type="term" value="F:coenzyme F420-0:L-glutamate ligase activity"/>
    <property type="evidence" value="ECO:0007669"/>
    <property type="project" value="TreeGrafter"/>
</dbReference>
<reference evidence="3" key="1">
    <citation type="submission" date="2017-09" db="EMBL/GenBank/DDBJ databases">
        <title>Depth-based differentiation of microbial function through sediment-hosted aquifers and enrichment of novel symbionts in the deep terrestrial subsurface.</title>
        <authorList>
            <person name="Probst A.J."/>
            <person name="Ladd B."/>
            <person name="Jarett J.K."/>
            <person name="Geller-Mcgrath D.E."/>
            <person name="Sieber C.M.K."/>
            <person name="Emerson J.B."/>
            <person name="Anantharaman K."/>
            <person name="Thomas B.C."/>
            <person name="Malmstrom R."/>
            <person name="Stieglmeier M."/>
            <person name="Klingl A."/>
            <person name="Woyke T."/>
            <person name="Ryan C.M."/>
            <person name="Banfield J.F."/>
        </authorList>
    </citation>
    <scope>NUCLEOTIDE SEQUENCE [LARGE SCALE GENOMIC DNA]</scope>
</reference>
<gene>
    <name evidence="2" type="ORF">COS09_02115</name>
</gene>
<dbReference type="Proteomes" id="UP000230766">
    <property type="component" value="Unassembled WGS sequence"/>
</dbReference>
<keyword evidence="2" id="KW-0436">Ligase</keyword>
<protein>
    <submittedName>
        <fullName evidence="2">Putative folate metabolism gamma-glutamate ligase</fullName>
    </submittedName>
</protein>
<dbReference type="PANTHER" id="PTHR47917:SF1">
    <property type="entry name" value="COENZYME F420:L-GLUTAMATE LIGASE"/>
    <property type="match status" value="1"/>
</dbReference>
<feature type="domain" description="Coenzyme F420:L-glutamate ligase-like" evidence="1">
    <location>
        <begin position="16"/>
        <end position="204"/>
    </location>
</feature>
<evidence type="ECO:0000313" key="2">
    <source>
        <dbReference type="EMBL" id="PIV64954.1"/>
    </source>
</evidence>
<name>A0A2M7EBA5_9BACT</name>
<evidence type="ECO:0000259" key="1">
    <source>
        <dbReference type="Pfam" id="PF01996"/>
    </source>
</evidence>
<evidence type="ECO:0000313" key="3">
    <source>
        <dbReference type="Proteomes" id="UP000230766"/>
    </source>
</evidence>
<dbReference type="PANTHER" id="PTHR47917">
    <property type="match status" value="1"/>
</dbReference>
<dbReference type="SUPFAM" id="SSF144010">
    <property type="entry name" value="CofE-like"/>
    <property type="match status" value="1"/>
</dbReference>